<reference evidence="1" key="1">
    <citation type="journal article" date="2020" name="Stud. Mycol.">
        <title>101 Dothideomycetes genomes: a test case for predicting lifestyles and emergence of pathogens.</title>
        <authorList>
            <person name="Haridas S."/>
            <person name="Albert R."/>
            <person name="Binder M."/>
            <person name="Bloem J."/>
            <person name="Labutti K."/>
            <person name="Salamov A."/>
            <person name="Andreopoulos B."/>
            <person name="Baker S."/>
            <person name="Barry K."/>
            <person name="Bills G."/>
            <person name="Bluhm B."/>
            <person name="Cannon C."/>
            <person name="Castanera R."/>
            <person name="Culley D."/>
            <person name="Daum C."/>
            <person name="Ezra D."/>
            <person name="Gonzalez J."/>
            <person name="Henrissat B."/>
            <person name="Kuo A."/>
            <person name="Liang C."/>
            <person name="Lipzen A."/>
            <person name="Lutzoni F."/>
            <person name="Magnuson J."/>
            <person name="Mondo S."/>
            <person name="Nolan M."/>
            <person name="Ohm R."/>
            <person name="Pangilinan J."/>
            <person name="Park H.-J."/>
            <person name="Ramirez L."/>
            <person name="Alfaro M."/>
            <person name="Sun H."/>
            <person name="Tritt A."/>
            <person name="Yoshinaga Y."/>
            <person name="Zwiers L.-H."/>
            <person name="Turgeon B."/>
            <person name="Goodwin S."/>
            <person name="Spatafora J."/>
            <person name="Crous P."/>
            <person name="Grigoriev I."/>
        </authorList>
    </citation>
    <scope>NUCLEOTIDE SEQUENCE</scope>
    <source>
        <strain evidence="1">CBS 122367</strain>
    </source>
</reference>
<evidence type="ECO:0000313" key="1">
    <source>
        <dbReference type="EMBL" id="KAF2690485.1"/>
    </source>
</evidence>
<name>A0A6G1JK17_9PLEO</name>
<dbReference type="Proteomes" id="UP000799291">
    <property type="component" value="Unassembled WGS sequence"/>
</dbReference>
<dbReference type="EMBL" id="MU005571">
    <property type="protein sequence ID" value="KAF2690485.1"/>
    <property type="molecule type" value="Genomic_DNA"/>
</dbReference>
<accession>A0A6G1JK17</accession>
<gene>
    <name evidence="1" type="ORF">K458DRAFT_383595</name>
</gene>
<keyword evidence="2" id="KW-1185">Reference proteome</keyword>
<evidence type="ECO:0000313" key="2">
    <source>
        <dbReference type="Proteomes" id="UP000799291"/>
    </source>
</evidence>
<organism evidence="1 2">
    <name type="scientific">Lentithecium fluviatile CBS 122367</name>
    <dbReference type="NCBI Taxonomy" id="1168545"/>
    <lineage>
        <taxon>Eukaryota</taxon>
        <taxon>Fungi</taxon>
        <taxon>Dikarya</taxon>
        <taxon>Ascomycota</taxon>
        <taxon>Pezizomycotina</taxon>
        <taxon>Dothideomycetes</taxon>
        <taxon>Pleosporomycetidae</taxon>
        <taxon>Pleosporales</taxon>
        <taxon>Massarineae</taxon>
        <taxon>Lentitheciaceae</taxon>
        <taxon>Lentithecium</taxon>
    </lineage>
</organism>
<protein>
    <submittedName>
        <fullName evidence="1">Uncharacterized protein</fullName>
    </submittedName>
</protein>
<proteinExistence type="predicted"/>
<sequence>MVLDWGGGHGARRPEDFWQGAEQIEYGYERDFGGDLGAWDAAVFGVEVSVAPCILGEKVECQQQKWFTTRTHMLLTTVALFLVWQSRQRNCRTKGDANLRDWTLGTLPSGTRDLTQRISRPPSQVTGPPLRAVLVLEPTGNPPTTRSLGFDIAPSTRSALHRASAHARLASLFPIELAHPSHSQPTEEPQRRSFACCEKGMDAVRAGPLPRLLLPVGPLYETEPGVIASAQGYRFCT</sequence>
<dbReference type="AlphaFoldDB" id="A0A6G1JK17"/>